<gene>
    <name evidence="2" type="ORF">BU26DRAFT_211313</name>
</gene>
<accession>A0A6A6IRX5</accession>
<sequence>MTASDSTPISPPTVSTTTAPPAPAPAPSTNAEPPISPVSRTGSFPHKTSPAVATRTPFIDTDTPPINEAPVELDGAPTTPDEAKRSRKGSMISPGLGEEDEIEEEFLGEPGERGVGREVREKRAAMLASRSKDPGVIVDLPSYPTAEEVEAAKATEGAVTPALPVPGLEEGKPSGR</sequence>
<dbReference type="AlphaFoldDB" id="A0A6A6IRX5"/>
<feature type="region of interest" description="Disordered" evidence="1">
    <location>
        <begin position="149"/>
        <end position="176"/>
    </location>
</feature>
<dbReference type="GeneID" id="54573980"/>
<evidence type="ECO:0000313" key="2">
    <source>
        <dbReference type="EMBL" id="KAF2252897.1"/>
    </source>
</evidence>
<dbReference type="RefSeq" id="XP_033687901.1">
    <property type="nucleotide sequence ID" value="XM_033820650.1"/>
</dbReference>
<organism evidence="2 3">
    <name type="scientific">Trematosphaeria pertusa</name>
    <dbReference type="NCBI Taxonomy" id="390896"/>
    <lineage>
        <taxon>Eukaryota</taxon>
        <taxon>Fungi</taxon>
        <taxon>Dikarya</taxon>
        <taxon>Ascomycota</taxon>
        <taxon>Pezizomycotina</taxon>
        <taxon>Dothideomycetes</taxon>
        <taxon>Pleosporomycetidae</taxon>
        <taxon>Pleosporales</taxon>
        <taxon>Massarineae</taxon>
        <taxon>Trematosphaeriaceae</taxon>
        <taxon>Trematosphaeria</taxon>
    </lineage>
</organism>
<dbReference type="EMBL" id="ML987191">
    <property type="protein sequence ID" value="KAF2252897.1"/>
    <property type="molecule type" value="Genomic_DNA"/>
</dbReference>
<name>A0A6A6IRX5_9PLEO</name>
<feature type="region of interest" description="Disordered" evidence="1">
    <location>
        <begin position="1"/>
        <end position="118"/>
    </location>
</feature>
<evidence type="ECO:0000313" key="3">
    <source>
        <dbReference type="Proteomes" id="UP000800094"/>
    </source>
</evidence>
<keyword evidence="3" id="KW-1185">Reference proteome</keyword>
<reference evidence="2" key="1">
    <citation type="journal article" date="2020" name="Stud. Mycol.">
        <title>101 Dothideomycetes genomes: a test case for predicting lifestyles and emergence of pathogens.</title>
        <authorList>
            <person name="Haridas S."/>
            <person name="Albert R."/>
            <person name="Binder M."/>
            <person name="Bloem J."/>
            <person name="Labutti K."/>
            <person name="Salamov A."/>
            <person name="Andreopoulos B."/>
            <person name="Baker S."/>
            <person name="Barry K."/>
            <person name="Bills G."/>
            <person name="Bluhm B."/>
            <person name="Cannon C."/>
            <person name="Castanera R."/>
            <person name="Culley D."/>
            <person name="Daum C."/>
            <person name="Ezra D."/>
            <person name="Gonzalez J."/>
            <person name="Henrissat B."/>
            <person name="Kuo A."/>
            <person name="Liang C."/>
            <person name="Lipzen A."/>
            <person name="Lutzoni F."/>
            <person name="Magnuson J."/>
            <person name="Mondo S."/>
            <person name="Nolan M."/>
            <person name="Ohm R."/>
            <person name="Pangilinan J."/>
            <person name="Park H.-J."/>
            <person name="Ramirez L."/>
            <person name="Alfaro M."/>
            <person name="Sun H."/>
            <person name="Tritt A."/>
            <person name="Yoshinaga Y."/>
            <person name="Zwiers L.-H."/>
            <person name="Turgeon B."/>
            <person name="Goodwin S."/>
            <person name="Spatafora J."/>
            <person name="Crous P."/>
            <person name="Grigoriev I."/>
        </authorList>
    </citation>
    <scope>NUCLEOTIDE SEQUENCE</scope>
    <source>
        <strain evidence="2">CBS 122368</strain>
    </source>
</reference>
<proteinExistence type="predicted"/>
<feature type="compositionally biased region" description="Acidic residues" evidence="1">
    <location>
        <begin position="97"/>
        <end position="107"/>
    </location>
</feature>
<feature type="compositionally biased region" description="Low complexity" evidence="1">
    <location>
        <begin position="1"/>
        <end position="19"/>
    </location>
</feature>
<protein>
    <submittedName>
        <fullName evidence="2">Uncharacterized protein</fullName>
    </submittedName>
</protein>
<evidence type="ECO:0000256" key="1">
    <source>
        <dbReference type="SAM" id="MobiDB-lite"/>
    </source>
</evidence>
<dbReference type="OrthoDB" id="5310629at2759"/>
<dbReference type="Proteomes" id="UP000800094">
    <property type="component" value="Unassembled WGS sequence"/>
</dbReference>